<dbReference type="PROSITE" id="PS51387">
    <property type="entry name" value="FAD_PCMH"/>
    <property type="match status" value="1"/>
</dbReference>
<dbReference type="Gene3D" id="3.30.465.10">
    <property type="match status" value="1"/>
</dbReference>
<gene>
    <name evidence="9" type="ORF">CAOG_005737</name>
</gene>
<comment type="similarity">
    <text evidence="3">Belongs to the oxygen-dependent FAD-linked oxidoreductase family.</text>
</comment>
<protein>
    <submittedName>
        <fullName evidence="9">L-gulono-gamma-lactone oxidase</fullName>
    </submittedName>
</protein>
<dbReference type="eggNOG" id="KOG4730">
    <property type="taxonomic scope" value="Eukaryota"/>
</dbReference>
<dbReference type="InterPro" id="IPR010031">
    <property type="entry name" value="FAD_lactone_oxidase-like"/>
</dbReference>
<dbReference type="Proteomes" id="UP000008743">
    <property type="component" value="Unassembled WGS sequence"/>
</dbReference>
<dbReference type="RefSeq" id="XP_004346410.1">
    <property type="nucleotide sequence ID" value="XM_004346360.2"/>
</dbReference>
<keyword evidence="10" id="KW-1185">Reference proteome</keyword>
<dbReference type="InterPro" id="IPR007173">
    <property type="entry name" value="ALO_C"/>
</dbReference>
<dbReference type="InterPro" id="IPR016169">
    <property type="entry name" value="FAD-bd_PCMH_sub2"/>
</dbReference>
<dbReference type="Pfam" id="PF01565">
    <property type="entry name" value="FAD_binding_4"/>
    <property type="match status" value="1"/>
</dbReference>
<keyword evidence="6" id="KW-0560">Oxidoreductase</keyword>
<evidence type="ECO:0000256" key="6">
    <source>
        <dbReference type="ARBA" id="ARBA00023002"/>
    </source>
</evidence>
<evidence type="ECO:0000256" key="5">
    <source>
        <dbReference type="ARBA" id="ARBA00022827"/>
    </source>
</evidence>
<evidence type="ECO:0000256" key="2">
    <source>
        <dbReference type="ARBA" id="ARBA00004370"/>
    </source>
</evidence>
<evidence type="ECO:0000256" key="4">
    <source>
        <dbReference type="ARBA" id="ARBA00022630"/>
    </source>
</evidence>
<dbReference type="GO" id="GO:0071949">
    <property type="term" value="F:FAD binding"/>
    <property type="evidence" value="ECO:0007669"/>
    <property type="project" value="InterPro"/>
</dbReference>
<dbReference type="OMA" id="YPRFGEF"/>
<evidence type="ECO:0000256" key="7">
    <source>
        <dbReference type="ARBA" id="ARBA00023136"/>
    </source>
</evidence>
<keyword evidence="4" id="KW-0285">Flavoprotein</keyword>
<evidence type="ECO:0000313" key="10">
    <source>
        <dbReference type="Proteomes" id="UP000008743"/>
    </source>
</evidence>
<dbReference type="InterPro" id="IPR030654">
    <property type="entry name" value="Sugar_lactone_oxidase"/>
</dbReference>
<feature type="domain" description="FAD-binding PCMH-type" evidence="8">
    <location>
        <begin position="50"/>
        <end position="220"/>
    </location>
</feature>
<sequence length="476" mass="53612">MEPLSALLPPWFSVLPPRLRTRFLPPSVFDTLAIDRLTNAVLMNNWARTFSCTPQRILFPESPEHVQSIVRAARAAQAHVKVVGRAHSPSDLACTSDTLVSLAKMRSVIHTDVDCATVTVEAGVVLADLHLHLAKHDLAISNLGAVSDVTIAGVISSGTHGSGANFGILSTMILELDIVVADGRLLTCSRSENAELFAAAQCGLGAFGIITRVKLQCERAFLLWERSTPTTLTEALERLPELITSSEHTKILWYPYTDHAVIIEADRARTLQKTKPPSAISSLWSHHLVQFAYWLSTFRPAWLVPLCNRLFVRLLLSNATSRVDDSYRIFNFDVLFQQYVSEWAIDWVDAPAALRRIRSAIHDNPDIHAHFPIEVRFVRRDAIPLSPCYGRDSCFIGIIMYRPYGKPVQTEPYWSEYERIMRDFAGRPHWAKAHKLEAEQFRQLYPCFDAMAQLRAQLDSSGIFLNDNLRRVFGLR</sequence>
<accession>A0A0D2VV19</accession>
<evidence type="ECO:0000256" key="1">
    <source>
        <dbReference type="ARBA" id="ARBA00001974"/>
    </source>
</evidence>
<dbReference type="InterPro" id="IPR016167">
    <property type="entry name" value="FAD-bd_PCMH_sub1"/>
</dbReference>
<dbReference type="SUPFAM" id="SSF56176">
    <property type="entry name" value="FAD-binding/transporter-associated domain-like"/>
    <property type="match status" value="1"/>
</dbReference>
<keyword evidence="5" id="KW-0274">FAD</keyword>
<dbReference type="InParanoid" id="A0A0D2VV19"/>
<dbReference type="InterPro" id="IPR016171">
    <property type="entry name" value="Vanillyl_alc_oxidase_C-sub2"/>
</dbReference>
<comment type="subcellular location">
    <subcellularLocation>
        <location evidence="2">Membrane</location>
    </subcellularLocation>
</comment>
<dbReference type="Gene3D" id="1.10.45.10">
    <property type="entry name" value="Vanillyl-alcohol Oxidase, Chain A, domain 4"/>
    <property type="match status" value="1"/>
</dbReference>
<dbReference type="Gene3D" id="3.30.70.2520">
    <property type="match status" value="1"/>
</dbReference>
<evidence type="ECO:0000259" key="8">
    <source>
        <dbReference type="PROSITE" id="PS51387"/>
    </source>
</evidence>
<dbReference type="InterPro" id="IPR016166">
    <property type="entry name" value="FAD-bd_PCMH"/>
</dbReference>
<dbReference type="NCBIfam" id="TIGR01678">
    <property type="entry name" value="FAD_lactone_ox"/>
    <property type="match status" value="1"/>
</dbReference>
<keyword evidence="7" id="KW-0472">Membrane</keyword>
<dbReference type="PANTHER" id="PTHR43762:SF1">
    <property type="entry name" value="D-ARABINONO-1,4-LACTONE OXIDASE"/>
    <property type="match status" value="1"/>
</dbReference>
<dbReference type="FunCoup" id="A0A0D2VV19">
    <property type="interactions" value="290"/>
</dbReference>
<dbReference type="InterPro" id="IPR006094">
    <property type="entry name" value="Oxid_FAD_bind_N"/>
</dbReference>
<name>A0A0D2VV19_CAPO3</name>
<evidence type="ECO:0000256" key="3">
    <source>
        <dbReference type="ARBA" id="ARBA00005466"/>
    </source>
</evidence>
<dbReference type="OrthoDB" id="610608at2759"/>
<evidence type="ECO:0000313" key="9">
    <source>
        <dbReference type="EMBL" id="KJE95267.1"/>
    </source>
</evidence>
<dbReference type="Pfam" id="PF04030">
    <property type="entry name" value="ALO"/>
    <property type="match status" value="1"/>
</dbReference>
<dbReference type="EMBL" id="KE346368">
    <property type="protein sequence ID" value="KJE95267.1"/>
    <property type="molecule type" value="Genomic_DNA"/>
</dbReference>
<dbReference type="GO" id="GO:0016020">
    <property type="term" value="C:membrane"/>
    <property type="evidence" value="ECO:0007669"/>
    <property type="project" value="UniProtKB-SubCell"/>
</dbReference>
<dbReference type="PANTHER" id="PTHR43762">
    <property type="entry name" value="L-GULONOLACTONE OXIDASE"/>
    <property type="match status" value="1"/>
</dbReference>
<comment type="cofactor">
    <cofactor evidence="1">
        <name>FAD</name>
        <dbReference type="ChEBI" id="CHEBI:57692"/>
    </cofactor>
</comment>
<dbReference type="AlphaFoldDB" id="A0A0D2VV19"/>
<dbReference type="PhylomeDB" id="A0A0D2VV19"/>
<organism evidence="9 10">
    <name type="scientific">Capsaspora owczarzaki (strain ATCC 30864)</name>
    <dbReference type="NCBI Taxonomy" id="595528"/>
    <lineage>
        <taxon>Eukaryota</taxon>
        <taxon>Filasterea</taxon>
        <taxon>Capsaspora</taxon>
    </lineage>
</organism>
<dbReference type="STRING" id="595528.A0A0D2VV19"/>
<dbReference type="PIRSF" id="PIRSF000136">
    <property type="entry name" value="LGO_GLO"/>
    <property type="match status" value="1"/>
</dbReference>
<dbReference type="Gene3D" id="3.30.43.10">
    <property type="entry name" value="Uridine Diphospho-n-acetylenolpyruvylglucosamine Reductase, domain 2"/>
    <property type="match status" value="1"/>
</dbReference>
<dbReference type="InterPro" id="IPR036318">
    <property type="entry name" value="FAD-bd_PCMH-like_sf"/>
</dbReference>
<dbReference type="GO" id="GO:0003885">
    <property type="term" value="F:D-arabinono-1,4-lactone oxidase activity"/>
    <property type="evidence" value="ECO:0007669"/>
    <property type="project" value="InterPro"/>
</dbReference>
<proteinExistence type="inferred from homology"/>
<reference evidence="10" key="1">
    <citation type="submission" date="2011-02" db="EMBL/GenBank/DDBJ databases">
        <title>The Genome Sequence of Capsaspora owczarzaki ATCC 30864.</title>
        <authorList>
            <person name="Russ C."/>
            <person name="Cuomo C."/>
            <person name="Burger G."/>
            <person name="Gray M.W."/>
            <person name="Holland P.W.H."/>
            <person name="King N."/>
            <person name="Lang F.B.F."/>
            <person name="Roger A.J."/>
            <person name="Ruiz-Trillo I."/>
            <person name="Young S.K."/>
            <person name="Zeng Q."/>
            <person name="Gargeya S."/>
            <person name="Alvarado L."/>
            <person name="Berlin A."/>
            <person name="Chapman S.B."/>
            <person name="Chen Z."/>
            <person name="Freedman E."/>
            <person name="Gellesch M."/>
            <person name="Goldberg J."/>
            <person name="Griggs A."/>
            <person name="Gujja S."/>
            <person name="Heilman E."/>
            <person name="Heiman D."/>
            <person name="Howarth C."/>
            <person name="Mehta T."/>
            <person name="Neiman D."/>
            <person name="Pearson M."/>
            <person name="Roberts A."/>
            <person name="Saif S."/>
            <person name="Shea T."/>
            <person name="Shenoy N."/>
            <person name="Sisk P."/>
            <person name="Stolte C."/>
            <person name="Sykes S."/>
            <person name="White J."/>
            <person name="Yandava C."/>
            <person name="Haas B."/>
            <person name="Nusbaum C."/>
            <person name="Birren B."/>
        </authorList>
    </citation>
    <scope>NUCLEOTIDE SEQUENCE</scope>
    <source>
        <strain evidence="10">ATCC 30864</strain>
    </source>
</reference>